<dbReference type="SUPFAM" id="SSF48239">
    <property type="entry name" value="Terpenoid cyclases/Protein prenyltransferases"/>
    <property type="match status" value="1"/>
</dbReference>
<protein>
    <recommendedName>
        <fullName evidence="4">Terpene synthase N-terminal domain-containing protein</fullName>
    </recommendedName>
</protein>
<dbReference type="PANTHER" id="PTHR31225">
    <property type="entry name" value="OS04G0344100 PROTEIN-RELATED"/>
    <property type="match status" value="1"/>
</dbReference>
<feature type="non-terminal residue" evidence="5">
    <location>
        <position position="1"/>
    </location>
</feature>
<evidence type="ECO:0000256" key="1">
    <source>
        <dbReference type="ARBA" id="ARBA00001946"/>
    </source>
</evidence>
<feature type="domain" description="Terpene synthase N-terminal" evidence="4">
    <location>
        <begin position="8"/>
        <end position="95"/>
    </location>
</feature>
<dbReference type="AlphaFoldDB" id="A0A6A4LUK9"/>
<dbReference type="GO" id="GO:0016114">
    <property type="term" value="P:terpenoid biosynthetic process"/>
    <property type="evidence" value="ECO:0007669"/>
    <property type="project" value="InterPro"/>
</dbReference>
<keyword evidence="3" id="KW-0175">Coiled coil</keyword>
<evidence type="ECO:0000259" key="4">
    <source>
        <dbReference type="Pfam" id="PF01397"/>
    </source>
</evidence>
<dbReference type="GO" id="GO:0010333">
    <property type="term" value="F:terpene synthase activity"/>
    <property type="evidence" value="ECO:0007669"/>
    <property type="project" value="InterPro"/>
</dbReference>
<dbReference type="InterPro" id="IPR008930">
    <property type="entry name" value="Terpenoid_cyclase/PrenylTrfase"/>
</dbReference>
<keyword evidence="6" id="KW-1185">Reference proteome</keyword>
<evidence type="ECO:0000256" key="3">
    <source>
        <dbReference type="SAM" id="Coils"/>
    </source>
</evidence>
<evidence type="ECO:0000313" key="6">
    <source>
        <dbReference type="Proteomes" id="UP000428333"/>
    </source>
</evidence>
<gene>
    <name evidence="5" type="ORF">C3L33_09929</name>
</gene>
<evidence type="ECO:0000313" key="5">
    <source>
        <dbReference type="EMBL" id="KAE9458147.1"/>
    </source>
</evidence>
<dbReference type="OrthoDB" id="1877784at2759"/>
<name>A0A6A4LUK9_9ERIC</name>
<comment type="caution">
    <text evidence="5">The sequence shown here is derived from an EMBL/GenBank/DDBJ whole genome shotgun (WGS) entry which is preliminary data.</text>
</comment>
<dbReference type="InterPro" id="IPR050148">
    <property type="entry name" value="Terpene_synthase-like"/>
</dbReference>
<reference evidence="5 6" key="1">
    <citation type="journal article" date="2019" name="Genome Biol. Evol.">
        <title>The Rhododendron genome and chromosomal organization provide insight into shared whole-genome duplications across the heath family (Ericaceae).</title>
        <authorList>
            <person name="Soza V.L."/>
            <person name="Lindsley D."/>
            <person name="Waalkes A."/>
            <person name="Ramage E."/>
            <person name="Patwardhan R.P."/>
            <person name="Burton J.N."/>
            <person name="Adey A."/>
            <person name="Kumar A."/>
            <person name="Qiu R."/>
            <person name="Shendure J."/>
            <person name="Hall B."/>
        </authorList>
    </citation>
    <scope>NUCLEOTIDE SEQUENCE [LARGE SCALE GENOMIC DNA]</scope>
    <source>
        <strain evidence="5">RSF 1966-606</strain>
    </source>
</reference>
<dbReference type="PANTHER" id="PTHR31225:SF221">
    <property type="entry name" value="(-)-GERMACRENE D SYNTHASE"/>
    <property type="match status" value="1"/>
</dbReference>
<sequence>VWLLQEMEVKMEQRIEQLKEKVREMIAARADKPSLKLNLIDAIQCLGVAYHFEIEIETALQDIYETYHEIADDEDLHTVALSFRLLRQHGHPISCGKVTLSCG</sequence>
<evidence type="ECO:0000256" key="2">
    <source>
        <dbReference type="ARBA" id="ARBA00023239"/>
    </source>
</evidence>
<dbReference type="InterPro" id="IPR001906">
    <property type="entry name" value="Terpene_synth_N"/>
</dbReference>
<accession>A0A6A4LUK9</accession>
<comment type="cofactor">
    <cofactor evidence="1">
        <name>Mg(2+)</name>
        <dbReference type="ChEBI" id="CHEBI:18420"/>
    </cofactor>
</comment>
<dbReference type="Proteomes" id="UP000428333">
    <property type="component" value="Linkage Group LG06"/>
</dbReference>
<dbReference type="Gene3D" id="1.50.10.130">
    <property type="entry name" value="Terpene synthase, N-terminal domain"/>
    <property type="match status" value="1"/>
</dbReference>
<dbReference type="InterPro" id="IPR036965">
    <property type="entry name" value="Terpene_synth_N_sf"/>
</dbReference>
<dbReference type="EMBL" id="QEFC01001430">
    <property type="protein sequence ID" value="KAE9458147.1"/>
    <property type="molecule type" value="Genomic_DNA"/>
</dbReference>
<proteinExistence type="predicted"/>
<feature type="coiled-coil region" evidence="3">
    <location>
        <begin position="1"/>
        <end position="28"/>
    </location>
</feature>
<dbReference type="Pfam" id="PF01397">
    <property type="entry name" value="Terpene_synth"/>
    <property type="match status" value="1"/>
</dbReference>
<organism evidence="5 6">
    <name type="scientific">Rhododendron williamsianum</name>
    <dbReference type="NCBI Taxonomy" id="262921"/>
    <lineage>
        <taxon>Eukaryota</taxon>
        <taxon>Viridiplantae</taxon>
        <taxon>Streptophyta</taxon>
        <taxon>Embryophyta</taxon>
        <taxon>Tracheophyta</taxon>
        <taxon>Spermatophyta</taxon>
        <taxon>Magnoliopsida</taxon>
        <taxon>eudicotyledons</taxon>
        <taxon>Gunneridae</taxon>
        <taxon>Pentapetalae</taxon>
        <taxon>asterids</taxon>
        <taxon>Ericales</taxon>
        <taxon>Ericaceae</taxon>
        <taxon>Ericoideae</taxon>
        <taxon>Rhodoreae</taxon>
        <taxon>Rhododendron</taxon>
    </lineage>
</organism>
<keyword evidence="2" id="KW-0456">Lyase</keyword>